<reference evidence="2 3" key="2">
    <citation type="submission" date="2019-09" db="EMBL/GenBank/DDBJ databases">
        <title>Mesorhizobium sp. MaA-C15 isolated from Microcystis aeruginosa.</title>
        <authorList>
            <person name="Jeong S.E."/>
            <person name="Jin H.M."/>
            <person name="Jeon C.O."/>
        </authorList>
    </citation>
    <scope>NUCLEOTIDE SEQUENCE [LARGE SCALE GENOMIC DNA]</scope>
    <source>
        <strain evidence="2 3">MaA-C15</strain>
    </source>
</reference>
<dbReference type="RefSeq" id="WP_148913261.1">
    <property type="nucleotide sequence ID" value="NZ_VSZS01000054.1"/>
</dbReference>
<protein>
    <submittedName>
        <fullName evidence="2">MBL fold metallo-hydrolase</fullName>
    </submittedName>
</protein>
<dbReference type="Pfam" id="PF00753">
    <property type="entry name" value="Lactamase_B"/>
    <property type="match status" value="1"/>
</dbReference>
<evidence type="ECO:0000259" key="1">
    <source>
        <dbReference type="SMART" id="SM00849"/>
    </source>
</evidence>
<dbReference type="SUPFAM" id="SSF56281">
    <property type="entry name" value="Metallo-hydrolase/oxidoreductase"/>
    <property type="match status" value="1"/>
</dbReference>
<feature type="domain" description="Metallo-beta-lactamase" evidence="1">
    <location>
        <begin position="13"/>
        <end position="199"/>
    </location>
</feature>
<reference evidence="2 3" key="1">
    <citation type="submission" date="2019-08" db="EMBL/GenBank/DDBJ databases">
        <authorList>
            <person name="Seo Y.L."/>
        </authorList>
    </citation>
    <scope>NUCLEOTIDE SEQUENCE [LARGE SCALE GENOMIC DNA]</scope>
    <source>
        <strain evidence="2 3">MaA-C15</strain>
    </source>
</reference>
<keyword evidence="2" id="KW-0378">Hydrolase</keyword>
<keyword evidence="3" id="KW-1185">Reference proteome</keyword>
<dbReference type="SMART" id="SM00849">
    <property type="entry name" value="Lactamase_B"/>
    <property type="match status" value="1"/>
</dbReference>
<dbReference type="Proteomes" id="UP000323258">
    <property type="component" value="Unassembled WGS sequence"/>
</dbReference>
<dbReference type="PANTHER" id="PTHR11203:SF37">
    <property type="entry name" value="INTEGRATOR COMPLEX SUBUNIT 11"/>
    <property type="match status" value="1"/>
</dbReference>
<dbReference type="InterPro" id="IPR001279">
    <property type="entry name" value="Metallo-B-lactamas"/>
</dbReference>
<proteinExistence type="predicted"/>
<gene>
    <name evidence="2" type="ORF">FY036_03195</name>
</gene>
<dbReference type="InterPro" id="IPR036866">
    <property type="entry name" value="RibonucZ/Hydroxyglut_hydro"/>
</dbReference>
<accession>A0A5D4H3L1</accession>
<comment type="caution">
    <text evidence="2">The sequence shown here is derived from an EMBL/GenBank/DDBJ whole genome shotgun (WGS) entry which is preliminary data.</text>
</comment>
<dbReference type="PANTHER" id="PTHR11203">
    <property type="entry name" value="CLEAVAGE AND POLYADENYLATION SPECIFICITY FACTOR FAMILY MEMBER"/>
    <property type="match status" value="1"/>
</dbReference>
<dbReference type="InterPro" id="IPR050698">
    <property type="entry name" value="MBL"/>
</dbReference>
<dbReference type="GO" id="GO:0016787">
    <property type="term" value="F:hydrolase activity"/>
    <property type="evidence" value="ECO:0007669"/>
    <property type="project" value="UniProtKB-KW"/>
</dbReference>
<sequence>MEIGLFGGFGEKGRTSIGVKSGETRLMLDAGIKVGAALADYHPKLLWPAGEIDALLLTHAHEDHAGALSWLLAQGFRGRILMTAETRSETPATLAGYADAADLAACPFPRDRIEIFEPGETLSIGAMRIETGRSGHVVGGVWFAVDDGSRRFVHCGDVVPDSGVFVMDTLPECDLIALDASYGADPISGVERARAIAAWVDARPAGCLLPTPLSGRSLELMAALSGPFAIHTSMREALAVQIDAGSALAPGMAERLHARLSEARDWSDGESLPALPLLADDGMGKAGPSARLLPRAADAGFPILLSGHLPEGSPGQLLHAAGRADWIRMPTHPTLPGNVAIWEGAGRPAALGHSCVSAELVPLGTHIPALRLDSRTGDVLTI</sequence>
<dbReference type="EMBL" id="VSZS01000054">
    <property type="protein sequence ID" value="TYR34843.1"/>
    <property type="molecule type" value="Genomic_DNA"/>
</dbReference>
<dbReference type="GO" id="GO:0004521">
    <property type="term" value="F:RNA endonuclease activity"/>
    <property type="evidence" value="ECO:0007669"/>
    <property type="project" value="TreeGrafter"/>
</dbReference>
<evidence type="ECO:0000313" key="2">
    <source>
        <dbReference type="EMBL" id="TYR34843.1"/>
    </source>
</evidence>
<name>A0A5D4H3L1_9HYPH</name>
<dbReference type="OrthoDB" id="9803916at2"/>
<organism evidence="2 3">
    <name type="scientific">Neoaquamicrobium microcysteis</name>
    <dbReference type="NCBI Taxonomy" id="2682781"/>
    <lineage>
        <taxon>Bacteria</taxon>
        <taxon>Pseudomonadati</taxon>
        <taxon>Pseudomonadota</taxon>
        <taxon>Alphaproteobacteria</taxon>
        <taxon>Hyphomicrobiales</taxon>
        <taxon>Phyllobacteriaceae</taxon>
        <taxon>Neoaquamicrobium</taxon>
    </lineage>
</organism>
<dbReference type="Gene3D" id="3.60.15.10">
    <property type="entry name" value="Ribonuclease Z/Hydroxyacylglutathione hydrolase-like"/>
    <property type="match status" value="1"/>
</dbReference>
<evidence type="ECO:0000313" key="3">
    <source>
        <dbReference type="Proteomes" id="UP000323258"/>
    </source>
</evidence>
<dbReference type="AlphaFoldDB" id="A0A5D4H3L1"/>